<dbReference type="SUPFAM" id="SSF55729">
    <property type="entry name" value="Acyl-CoA N-acyltransferases (Nat)"/>
    <property type="match status" value="1"/>
</dbReference>
<dbReference type="RefSeq" id="WP_079422978.1">
    <property type="nucleotide sequence ID" value="NZ_MZGV01000012.1"/>
</dbReference>
<dbReference type="Pfam" id="PF00583">
    <property type="entry name" value="Acetyltransf_1"/>
    <property type="match status" value="1"/>
</dbReference>
<reference evidence="2 3" key="1">
    <citation type="submission" date="2017-03" db="EMBL/GenBank/DDBJ databases">
        <title>Genome sequence of Clostridium oryzae DSM 28571.</title>
        <authorList>
            <person name="Poehlein A."/>
            <person name="Daniel R."/>
        </authorList>
    </citation>
    <scope>NUCLEOTIDE SEQUENCE [LARGE SCALE GENOMIC DNA]</scope>
    <source>
        <strain evidence="2 3">DSM 28571</strain>
    </source>
</reference>
<gene>
    <name evidence="2" type="ORF">CLORY_15550</name>
</gene>
<feature type="domain" description="N-acetyltransferase" evidence="1">
    <location>
        <begin position="3"/>
        <end position="156"/>
    </location>
</feature>
<dbReference type="GO" id="GO:0016747">
    <property type="term" value="F:acyltransferase activity, transferring groups other than amino-acyl groups"/>
    <property type="evidence" value="ECO:0007669"/>
    <property type="project" value="InterPro"/>
</dbReference>
<keyword evidence="2" id="KW-0808">Transferase</keyword>
<dbReference type="Gene3D" id="3.40.630.30">
    <property type="match status" value="1"/>
</dbReference>
<dbReference type="STRING" id="1450648.CLORY_15550"/>
<dbReference type="Proteomes" id="UP000190080">
    <property type="component" value="Unassembled WGS sequence"/>
</dbReference>
<dbReference type="PROSITE" id="PS51186">
    <property type="entry name" value="GNAT"/>
    <property type="match status" value="1"/>
</dbReference>
<dbReference type="AlphaFoldDB" id="A0A1V4ISB7"/>
<dbReference type="OrthoDB" id="6382410at2"/>
<name>A0A1V4ISB7_9CLOT</name>
<proteinExistence type="predicted"/>
<evidence type="ECO:0000313" key="2">
    <source>
        <dbReference type="EMBL" id="OPJ62931.1"/>
    </source>
</evidence>
<sequence>MCLKIKLADKKDAEVIIGLLNEATLKLHKKGINQWEYPWNVETVQQDIESQHTYVTVQNDEIIGTFSIKSMNVKKWFRGGEQSLYLYRIAVAPWFQNKNIGKGMVQYALKFAKKRGQAICLDCWAGNSKLRSFYSDNGFRYVGDFPEEDYMISVFRGKI</sequence>
<dbReference type="EMBL" id="MZGV01000012">
    <property type="protein sequence ID" value="OPJ62931.1"/>
    <property type="molecule type" value="Genomic_DNA"/>
</dbReference>
<dbReference type="CDD" id="cd04301">
    <property type="entry name" value="NAT_SF"/>
    <property type="match status" value="1"/>
</dbReference>
<comment type="caution">
    <text evidence="2">The sequence shown here is derived from an EMBL/GenBank/DDBJ whole genome shotgun (WGS) entry which is preliminary data.</text>
</comment>
<organism evidence="2 3">
    <name type="scientific">Clostridium oryzae</name>
    <dbReference type="NCBI Taxonomy" id="1450648"/>
    <lineage>
        <taxon>Bacteria</taxon>
        <taxon>Bacillati</taxon>
        <taxon>Bacillota</taxon>
        <taxon>Clostridia</taxon>
        <taxon>Eubacteriales</taxon>
        <taxon>Clostridiaceae</taxon>
        <taxon>Clostridium</taxon>
    </lineage>
</organism>
<dbReference type="InterPro" id="IPR016181">
    <property type="entry name" value="Acyl_CoA_acyltransferase"/>
</dbReference>
<keyword evidence="3" id="KW-1185">Reference proteome</keyword>
<dbReference type="InterPro" id="IPR000182">
    <property type="entry name" value="GNAT_dom"/>
</dbReference>
<evidence type="ECO:0000313" key="3">
    <source>
        <dbReference type="Proteomes" id="UP000190080"/>
    </source>
</evidence>
<evidence type="ECO:0000259" key="1">
    <source>
        <dbReference type="PROSITE" id="PS51186"/>
    </source>
</evidence>
<accession>A0A1V4ISB7</accession>
<protein>
    <submittedName>
        <fullName evidence="2">Acetyltransferase (GNAT) family protein</fullName>
    </submittedName>
</protein>